<dbReference type="InterPro" id="IPR011701">
    <property type="entry name" value="MFS"/>
</dbReference>
<feature type="transmembrane region" description="Helical" evidence="6">
    <location>
        <begin position="133"/>
        <end position="154"/>
    </location>
</feature>
<feature type="transmembrane region" description="Helical" evidence="6">
    <location>
        <begin position="45"/>
        <end position="65"/>
    </location>
</feature>
<keyword evidence="3 6" id="KW-0812">Transmembrane</keyword>
<keyword evidence="9" id="KW-1185">Reference proteome</keyword>
<evidence type="ECO:0000256" key="3">
    <source>
        <dbReference type="ARBA" id="ARBA00022692"/>
    </source>
</evidence>
<dbReference type="InterPro" id="IPR050189">
    <property type="entry name" value="MFS_Efflux_Transporters"/>
</dbReference>
<dbReference type="Pfam" id="PF07690">
    <property type="entry name" value="MFS_1"/>
    <property type="match status" value="2"/>
</dbReference>
<comment type="subcellular location">
    <subcellularLocation>
        <location evidence="1">Cell membrane</location>
        <topology evidence="1">Multi-pass membrane protein</topology>
    </subcellularLocation>
</comment>
<dbReference type="Proteomes" id="UP000509626">
    <property type="component" value="Chromosome"/>
</dbReference>
<dbReference type="Gene3D" id="1.20.1250.20">
    <property type="entry name" value="MFS general substrate transporter like domains"/>
    <property type="match status" value="2"/>
</dbReference>
<feature type="transmembrane region" description="Helical" evidence="6">
    <location>
        <begin position="244"/>
        <end position="264"/>
    </location>
</feature>
<sequence>MRERRLVLVVTSVALFLSVLVWFNYSAVLPLVVAEWGLSGTEAGIVFGAFQAGYLLAILPAGWLADRYSPRWVIAVGATGTAVPSLAFAGVADGFLLGTLLRFLSGLFVAGVYVPGMRFVSDWFPGPVRGKALGLYIGTFSLGAGLSFVFSTMAAEAVDWRLAIAVTSVGALFVAPPMLLLTRDNPERTRSTGGGLDYSILRNREYLSAVCVYSFHNWELFGVRNWLLAFLVAAPAFASVESAVLPGLVVGGMIVASGFGNVAGGWLSDRVGRPRTIAAALGASTLVSAVFGLLGRLPLAALVAITVGYGFVLAMDSAPTSTLVTEVVADEHVGTALSVQSLAGFSTTVVSPVVFGLALDRAGYAAAFPTLAAGGFVGLLSVGVLVRARGE</sequence>
<dbReference type="AlphaFoldDB" id="A0A7D5LC83"/>
<evidence type="ECO:0000256" key="4">
    <source>
        <dbReference type="ARBA" id="ARBA00022989"/>
    </source>
</evidence>
<dbReference type="GO" id="GO:0022857">
    <property type="term" value="F:transmembrane transporter activity"/>
    <property type="evidence" value="ECO:0007669"/>
    <property type="project" value="InterPro"/>
</dbReference>
<gene>
    <name evidence="8" type="ORF">HUG12_17185</name>
</gene>
<feature type="transmembrane region" description="Helical" evidence="6">
    <location>
        <begin position="364"/>
        <end position="386"/>
    </location>
</feature>
<keyword evidence="4 6" id="KW-1133">Transmembrane helix</keyword>
<reference evidence="8 9" key="1">
    <citation type="submission" date="2020-06" db="EMBL/GenBank/DDBJ databases">
        <title>NJ-3-1, isolated from saline soil.</title>
        <authorList>
            <person name="Cui H.L."/>
            <person name="Shi X."/>
        </authorList>
    </citation>
    <scope>NUCLEOTIDE SEQUENCE [LARGE SCALE GENOMIC DNA]</scope>
    <source>
        <strain evidence="8 9">NJ-3-1</strain>
    </source>
</reference>
<feature type="transmembrane region" description="Helical" evidence="6">
    <location>
        <begin position="103"/>
        <end position="121"/>
    </location>
</feature>
<feature type="transmembrane region" description="Helical" evidence="6">
    <location>
        <begin position="7"/>
        <end position="25"/>
    </location>
</feature>
<feature type="transmembrane region" description="Helical" evidence="6">
    <location>
        <begin position="221"/>
        <end position="238"/>
    </location>
</feature>
<feature type="transmembrane region" description="Helical" evidence="6">
    <location>
        <begin position="160"/>
        <end position="181"/>
    </location>
</feature>
<proteinExistence type="predicted"/>
<organism evidence="8 9">
    <name type="scientific">Halorarum salinum</name>
    <dbReference type="NCBI Taxonomy" id="2743089"/>
    <lineage>
        <taxon>Archaea</taxon>
        <taxon>Methanobacteriati</taxon>
        <taxon>Methanobacteriota</taxon>
        <taxon>Stenosarchaea group</taxon>
        <taxon>Halobacteria</taxon>
        <taxon>Halobacteriales</taxon>
        <taxon>Haloferacaceae</taxon>
        <taxon>Halorarum</taxon>
    </lineage>
</organism>
<evidence type="ECO:0000256" key="1">
    <source>
        <dbReference type="ARBA" id="ARBA00004651"/>
    </source>
</evidence>
<name>A0A7D5LC83_9EURY</name>
<dbReference type="PANTHER" id="PTHR43124">
    <property type="entry name" value="PURINE EFFLUX PUMP PBUE"/>
    <property type="match status" value="1"/>
</dbReference>
<dbReference type="PANTHER" id="PTHR43124:SF3">
    <property type="entry name" value="CHLORAMPHENICOL EFFLUX PUMP RV0191"/>
    <property type="match status" value="1"/>
</dbReference>
<evidence type="ECO:0000313" key="8">
    <source>
        <dbReference type="EMBL" id="QLG63373.1"/>
    </source>
</evidence>
<keyword evidence="2" id="KW-1003">Cell membrane</keyword>
<feature type="transmembrane region" description="Helical" evidence="6">
    <location>
        <begin position="72"/>
        <end position="91"/>
    </location>
</feature>
<dbReference type="GO" id="GO:0005886">
    <property type="term" value="C:plasma membrane"/>
    <property type="evidence" value="ECO:0007669"/>
    <property type="project" value="UniProtKB-SubCell"/>
</dbReference>
<keyword evidence="5 6" id="KW-0472">Membrane</keyword>
<evidence type="ECO:0000259" key="7">
    <source>
        <dbReference type="PROSITE" id="PS50850"/>
    </source>
</evidence>
<feature type="domain" description="Major facilitator superfamily (MFS) profile" evidence="7">
    <location>
        <begin position="7"/>
        <end position="390"/>
    </location>
</feature>
<dbReference type="EMBL" id="CP058579">
    <property type="protein sequence ID" value="QLG63373.1"/>
    <property type="molecule type" value="Genomic_DNA"/>
</dbReference>
<dbReference type="InterPro" id="IPR020846">
    <property type="entry name" value="MFS_dom"/>
</dbReference>
<accession>A0A7D5LC83</accession>
<dbReference type="SUPFAM" id="SSF103473">
    <property type="entry name" value="MFS general substrate transporter"/>
    <property type="match status" value="1"/>
</dbReference>
<protein>
    <submittedName>
        <fullName evidence="8">MFS transporter</fullName>
    </submittedName>
</protein>
<evidence type="ECO:0000256" key="6">
    <source>
        <dbReference type="SAM" id="Phobius"/>
    </source>
</evidence>
<evidence type="ECO:0000256" key="2">
    <source>
        <dbReference type="ARBA" id="ARBA00022475"/>
    </source>
</evidence>
<dbReference type="PROSITE" id="PS50850">
    <property type="entry name" value="MFS"/>
    <property type="match status" value="1"/>
</dbReference>
<evidence type="ECO:0000256" key="5">
    <source>
        <dbReference type="ARBA" id="ARBA00023136"/>
    </source>
</evidence>
<dbReference type="InterPro" id="IPR036259">
    <property type="entry name" value="MFS_trans_sf"/>
</dbReference>
<evidence type="ECO:0000313" key="9">
    <source>
        <dbReference type="Proteomes" id="UP000509626"/>
    </source>
</evidence>
<dbReference type="KEGG" id="halu:HUG12_17185"/>